<protein>
    <submittedName>
        <fullName evidence="3">Uncharacterized protein</fullName>
    </submittedName>
</protein>
<feature type="transmembrane region" description="Helical" evidence="2">
    <location>
        <begin position="43"/>
        <end position="62"/>
    </location>
</feature>
<reference evidence="3 4" key="1">
    <citation type="submission" date="2009-11" db="EMBL/GenBank/DDBJ databases">
        <title>Annotation of Allomyces macrogynus ATCC 38327.</title>
        <authorList>
            <consortium name="The Broad Institute Genome Sequencing Platform"/>
            <person name="Russ C."/>
            <person name="Cuomo C."/>
            <person name="Burger G."/>
            <person name="Gray M.W."/>
            <person name="Holland P.W.H."/>
            <person name="King N."/>
            <person name="Lang F.B.F."/>
            <person name="Roger A.J."/>
            <person name="Ruiz-Trillo I."/>
            <person name="Young S.K."/>
            <person name="Zeng Q."/>
            <person name="Gargeya S."/>
            <person name="Fitzgerald M."/>
            <person name="Haas B."/>
            <person name="Abouelleil A."/>
            <person name="Alvarado L."/>
            <person name="Arachchi H.M."/>
            <person name="Berlin A."/>
            <person name="Chapman S.B."/>
            <person name="Gearin G."/>
            <person name="Goldberg J."/>
            <person name="Griggs A."/>
            <person name="Gujja S."/>
            <person name="Hansen M."/>
            <person name="Heiman D."/>
            <person name="Howarth C."/>
            <person name="Larimer J."/>
            <person name="Lui A."/>
            <person name="MacDonald P.J.P."/>
            <person name="McCowen C."/>
            <person name="Montmayeur A."/>
            <person name="Murphy C."/>
            <person name="Neiman D."/>
            <person name="Pearson M."/>
            <person name="Priest M."/>
            <person name="Roberts A."/>
            <person name="Saif S."/>
            <person name="Shea T."/>
            <person name="Sisk P."/>
            <person name="Stolte C."/>
            <person name="Sykes S."/>
            <person name="Wortman J."/>
            <person name="Nusbaum C."/>
            <person name="Birren B."/>
        </authorList>
    </citation>
    <scope>NUCLEOTIDE SEQUENCE [LARGE SCALE GENOMIC DNA]</scope>
    <source>
        <strain evidence="3 4">ATCC 38327</strain>
    </source>
</reference>
<dbReference type="EMBL" id="GG745338">
    <property type="protein sequence ID" value="KNE61600.1"/>
    <property type="molecule type" value="Genomic_DNA"/>
</dbReference>
<organism evidence="3 4">
    <name type="scientific">Allomyces macrogynus (strain ATCC 38327)</name>
    <name type="common">Allomyces javanicus var. macrogynus</name>
    <dbReference type="NCBI Taxonomy" id="578462"/>
    <lineage>
        <taxon>Eukaryota</taxon>
        <taxon>Fungi</taxon>
        <taxon>Fungi incertae sedis</taxon>
        <taxon>Blastocladiomycota</taxon>
        <taxon>Blastocladiomycetes</taxon>
        <taxon>Blastocladiales</taxon>
        <taxon>Blastocladiaceae</taxon>
        <taxon>Allomyces</taxon>
    </lineage>
</organism>
<dbReference type="PANTHER" id="PTHR31210">
    <property type="entry name" value="OS06G0731900 PROTEIN"/>
    <property type="match status" value="1"/>
</dbReference>
<accession>A0A0L0SGW2</accession>
<dbReference type="OrthoDB" id="5559856at2759"/>
<sequence length="613" mass="67414">MPAALLPRTSADSGLDTSVPVDDAPRHKLDTGRFPALGRALRSWPLVLAAIAVLATAAWVLAPRATLQQPDHADLAPAAAFFGSDLPAPSRSPGAPASSTTARLLMHPPPASSAFRFFEREPGNLRRIANGNAPRDPPLERKMGLLAMRVGASSPTKSVLAILAEFDRAGFDITLFHAVDNYATLWSKVPGYERWATVYAAGQSKWWFAKRFLTPMAVENYDFVLVWDDDAILPEGWTPDQYVALLKAFDLHVAHPVVVPLPAEDVDDGADQTRDENSDDTPEADVNRAALHRRGTDVVIDEPAPTDAKTNGTTSTSSEFDQVIGQFTTRVATDFPIFSRAAWPCTWRLISYDGTTNAGTWYPTCAAHGLCRFAIVDSFPVGRRGPEPPVEPEDPSSDARMQALCSAAASTADMPRAPLQYEIVDTIDIPRLPPPHVADAARRAKEDRDRKLENLARKLHVTVPELLTELERENDPAVAITPGSVAPPLDVAPWHASDRVRAMCAYWSARPESAAPLRALTKDDVEGKHTCPEPHWPAENLPWWADQLMSPADARAAGPPPQRTGFMLARDREMARTRALRQLIDDERRRVRERQEMDAWYGAPYELGNWGSR</sequence>
<name>A0A0L0SGW2_ALLM3</name>
<feature type="region of interest" description="Disordered" evidence="1">
    <location>
        <begin position="263"/>
        <end position="319"/>
    </location>
</feature>
<keyword evidence="2" id="KW-0812">Transmembrane</keyword>
<feature type="region of interest" description="Disordered" evidence="1">
    <location>
        <begin position="1"/>
        <end position="26"/>
    </location>
</feature>
<evidence type="ECO:0000256" key="2">
    <source>
        <dbReference type="SAM" id="Phobius"/>
    </source>
</evidence>
<feature type="compositionally biased region" description="Polar residues" evidence="1">
    <location>
        <begin position="308"/>
        <end position="319"/>
    </location>
</feature>
<keyword evidence="2" id="KW-0472">Membrane</keyword>
<dbReference type="InterPro" id="IPR007877">
    <property type="entry name" value="DUF707"/>
</dbReference>
<dbReference type="Pfam" id="PF05212">
    <property type="entry name" value="DUF707"/>
    <property type="match status" value="1"/>
</dbReference>
<reference evidence="3 4" key="2">
    <citation type="submission" date="2009-11" db="EMBL/GenBank/DDBJ databases">
        <title>The Genome Sequence of Allomyces macrogynus strain ATCC 38327.</title>
        <authorList>
            <consortium name="The Broad Institute Genome Sequencing Platform"/>
            <person name="Russ C."/>
            <person name="Cuomo C."/>
            <person name="Shea T."/>
            <person name="Young S.K."/>
            <person name="Zeng Q."/>
            <person name="Koehrsen M."/>
            <person name="Haas B."/>
            <person name="Borodovsky M."/>
            <person name="Guigo R."/>
            <person name="Alvarado L."/>
            <person name="Berlin A."/>
            <person name="Borenstein D."/>
            <person name="Chen Z."/>
            <person name="Engels R."/>
            <person name="Freedman E."/>
            <person name="Gellesch M."/>
            <person name="Goldberg J."/>
            <person name="Griggs A."/>
            <person name="Gujja S."/>
            <person name="Heiman D."/>
            <person name="Hepburn T."/>
            <person name="Howarth C."/>
            <person name="Jen D."/>
            <person name="Larson L."/>
            <person name="Lewis B."/>
            <person name="Mehta T."/>
            <person name="Park D."/>
            <person name="Pearson M."/>
            <person name="Roberts A."/>
            <person name="Saif S."/>
            <person name="Shenoy N."/>
            <person name="Sisk P."/>
            <person name="Stolte C."/>
            <person name="Sykes S."/>
            <person name="Walk T."/>
            <person name="White J."/>
            <person name="Yandava C."/>
            <person name="Burger G."/>
            <person name="Gray M.W."/>
            <person name="Holland P.W.H."/>
            <person name="King N."/>
            <person name="Lang F.B.F."/>
            <person name="Roger A.J."/>
            <person name="Ruiz-Trillo I."/>
            <person name="Lander E."/>
            <person name="Nusbaum C."/>
        </authorList>
    </citation>
    <scope>NUCLEOTIDE SEQUENCE [LARGE SCALE GENOMIC DNA]</scope>
    <source>
        <strain evidence="3 4">ATCC 38327</strain>
    </source>
</reference>
<dbReference type="PANTHER" id="PTHR31210:SF43">
    <property type="entry name" value="STORAGE PROTEIN-RELATED"/>
    <property type="match status" value="1"/>
</dbReference>
<evidence type="ECO:0000256" key="1">
    <source>
        <dbReference type="SAM" id="MobiDB-lite"/>
    </source>
</evidence>
<keyword evidence="2" id="KW-1133">Transmembrane helix</keyword>
<evidence type="ECO:0000313" key="4">
    <source>
        <dbReference type="Proteomes" id="UP000054350"/>
    </source>
</evidence>
<dbReference type="Proteomes" id="UP000054350">
    <property type="component" value="Unassembled WGS sequence"/>
</dbReference>
<gene>
    <name evidence="3" type="ORF">AMAG_06413</name>
</gene>
<proteinExistence type="predicted"/>
<keyword evidence="4" id="KW-1185">Reference proteome</keyword>
<evidence type="ECO:0000313" key="3">
    <source>
        <dbReference type="EMBL" id="KNE61600.1"/>
    </source>
</evidence>
<dbReference type="AlphaFoldDB" id="A0A0L0SGW2"/>
<dbReference type="VEuPathDB" id="FungiDB:AMAG_06413"/>